<dbReference type="PANTHER" id="PTHR24056:SF578">
    <property type="entry name" value="CYCLIN-DEPENDENT KINASE F-2-RELATED"/>
    <property type="match status" value="1"/>
</dbReference>
<dbReference type="GO" id="GO:0008353">
    <property type="term" value="F:RNA polymerase II CTD heptapeptide repeat kinase activity"/>
    <property type="evidence" value="ECO:0007669"/>
    <property type="project" value="UniProtKB-EC"/>
</dbReference>
<dbReference type="PROSITE" id="PS00108">
    <property type="entry name" value="PROTEIN_KINASE_ST"/>
    <property type="match status" value="2"/>
</dbReference>
<sequence>MAWGRAMGRVGGEVAQIAVVDRMPALGKKRRFSRRTIPVDISPLKKMRCAMEEEDAAAAAAALPCVDVGEGGPEEEALLESCGGVDAYQILNKVGKGSYGVVFRARERETGDTVAVKKMKVDAAAIREISLLRSLPGHPCIVSLKEVVSDGRGGPTRDVYMVMEYMDSDLLGVIRGAKQPLSEGKAKYLMHQLLQGVYFLHANGVLHLDLKPSNLLLNREDELKVCDFGLSRRCIGGVEKQQPYTNLVVTLWYRAPELLLMAEGYSSAVDMWSVGCIMAELLGKPELLGRAPLFPGRNELDQLHQIFGVLGVPDEATWPGFASLCSDMNVDLACSGRQPYSNKLKEKLPWSSSFSEAGYDLLVRLLAYDPSRRLTAEEALNHPWFREEDAAAAAAALPCVDVGEGGPEEEALLESCGGVDAYQILNKVGKGSYGVVFRARERETGDTVAVKKMKVDAAAIREISLLRSLPGHPCIVSLKEVVSDGRGGPTRDVYMVMEYMDSDLLGVIRGAKQPLSEGKAKYLMHQLLQGVYFLHANGVLHLDLKPSNLLLNREDELKVCDFGLSRRCIGGVEKQQPYTNLVVTLWYRAPELLLMAEGYSSAVDMWSVGCIMAELLGRAPLFPGRNELDQLHQIFGVLGVPDEATWPGFASLCSDMNVDLACSGRQPYSNKLKEKLPWSSSFSEAGYDLLVRLLAYDPSRRLTAEETLNHPWFREVPAPTRPRL</sequence>
<evidence type="ECO:0000256" key="1">
    <source>
        <dbReference type="ARBA" id="ARBA00006485"/>
    </source>
</evidence>
<dbReference type="InterPro" id="IPR000719">
    <property type="entry name" value="Prot_kinase_dom"/>
</dbReference>
<dbReference type="Pfam" id="PF00069">
    <property type="entry name" value="Pkinase"/>
    <property type="match status" value="2"/>
</dbReference>
<keyword evidence="6" id="KW-0418">Kinase</keyword>
<keyword evidence="5 9" id="KW-0547">Nucleotide-binding</keyword>
<dbReference type="PANTHER" id="PTHR24056">
    <property type="entry name" value="CELL DIVISION PROTEIN KINASE"/>
    <property type="match status" value="1"/>
</dbReference>
<dbReference type="PROSITE" id="PS00107">
    <property type="entry name" value="PROTEIN_KINASE_ATP"/>
    <property type="match status" value="2"/>
</dbReference>
<dbReference type="SMART" id="SM00220">
    <property type="entry name" value="S_TKc"/>
    <property type="match status" value="2"/>
</dbReference>
<gene>
    <name evidence="11" type="ORF">Taro_006785</name>
</gene>
<feature type="domain" description="Protein kinase" evidence="10">
    <location>
        <begin position="88"/>
        <end position="385"/>
    </location>
</feature>
<evidence type="ECO:0000256" key="9">
    <source>
        <dbReference type="PROSITE-ProRule" id="PRU10141"/>
    </source>
</evidence>
<evidence type="ECO:0000256" key="7">
    <source>
        <dbReference type="ARBA" id="ARBA00022840"/>
    </source>
</evidence>
<feature type="binding site" evidence="9">
    <location>
        <position position="452"/>
    </location>
    <ligand>
        <name>ATP</name>
        <dbReference type="ChEBI" id="CHEBI:30616"/>
    </ligand>
</feature>
<dbReference type="Proteomes" id="UP000652761">
    <property type="component" value="Unassembled WGS sequence"/>
</dbReference>
<comment type="similarity">
    <text evidence="1">Belongs to the protein kinase superfamily. CMGC Ser/Thr protein kinase family. CDC2/CDKX subfamily.</text>
</comment>
<keyword evidence="3" id="KW-0723">Serine/threonine-protein kinase</keyword>
<evidence type="ECO:0000313" key="11">
    <source>
        <dbReference type="EMBL" id="MQL74439.1"/>
    </source>
</evidence>
<dbReference type="GO" id="GO:0007346">
    <property type="term" value="P:regulation of mitotic cell cycle"/>
    <property type="evidence" value="ECO:0007669"/>
    <property type="project" value="TreeGrafter"/>
</dbReference>
<dbReference type="InterPro" id="IPR017441">
    <property type="entry name" value="Protein_kinase_ATP_BS"/>
</dbReference>
<dbReference type="PROSITE" id="PS50011">
    <property type="entry name" value="PROTEIN_KINASE_DOM"/>
    <property type="match status" value="2"/>
</dbReference>
<evidence type="ECO:0000259" key="10">
    <source>
        <dbReference type="PROSITE" id="PS50011"/>
    </source>
</evidence>
<dbReference type="GO" id="GO:0005524">
    <property type="term" value="F:ATP binding"/>
    <property type="evidence" value="ECO:0007669"/>
    <property type="project" value="UniProtKB-UniRule"/>
</dbReference>
<dbReference type="EC" id="2.7.11.23" evidence="2"/>
<dbReference type="AlphaFoldDB" id="A0A843U1V9"/>
<evidence type="ECO:0000313" key="12">
    <source>
        <dbReference type="Proteomes" id="UP000652761"/>
    </source>
</evidence>
<comment type="catalytic activity">
    <reaction evidence="8">
        <text>[DNA-directed RNA polymerase] + ATP = phospho-[DNA-directed RNA polymerase] + ADP + H(+)</text>
        <dbReference type="Rhea" id="RHEA:10216"/>
        <dbReference type="Rhea" id="RHEA-COMP:11321"/>
        <dbReference type="Rhea" id="RHEA-COMP:11322"/>
        <dbReference type="ChEBI" id="CHEBI:15378"/>
        <dbReference type="ChEBI" id="CHEBI:30616"/>
        <dbReference type="ChEBI" id="CHEBI:43176"/>
        <dbReference type="ChEBI" id="CHEBI:68546"/>
        <dbReference type="ChEBI" id="CHEBI:456216"/>
        <dbReference type="EC" id="2.7.11.23"/>
    </reaction>
</comment>
<dbReference type="EMBL" id="NMUH01000207">
    <property type="protein sequence ID" value="MQL74439.1"/>
    <property type="molecule type" value="Genomic_DNA"/>
</dbReference>
<evidence type="ECO:0000256" key="8">
    <source>
        <dbReference type="ARBA" id="ARBA00049280"/>
    </source>
</evidence>
<keyword evidence="7 9" id="KW-0067">ATP-binding</keyword>
<reference evidence="11" key="1">
    <citation type="submission" date="2017-07" db="EMBL/GenBank/DDBJ databases">
        <title>Taro Niue Genome Assembly and Annotation.</title>
        <authorList>
            <person name="Atibalentja N."/>
            <person name="Keating K."/>
            <person name="Fields C.J."/>
        </authorList>
    </citation>
    <scope>NUCLEOTIDE SEQUENCE</scope>
    <source>
        <strain evidence="11">Niue_2</strain>
        <tissue evidence="11">Leaf</tissue>
    </source>
</reference>
<evidence type="ECO:0000256" key="5">
    <source>
        <dbReference type="ARBA" id="ARBA00022741"/>
    </source>
</evidence>
<evidence type="ECO:0000256" key="4">
    <source>
        <dbReference type="ARBA" id="ARBA00022679"/>
    </source>
</evidence>
<evidence type="ECO:0000256" key="3">
    <source>
        <dbReference type="ARBA" id="ARBA00022527"/>
    </source>
</evidence>
<dbReference type="OrthoDB" id="648396at2759"/>
<dbReference type="Gene3D" id="1.10.510.10">
    <property type="entry name" value="Transferase(Phosphotransferase) domain 1"/>
    <property type="match status" value="2"/>
</dbReference>
<dbReference type="Gene3D" id="3.30.200.20">
    <property type="entry name" value="Phosphorylase Kinase, domain 1"/>
    <property type="match status" value="2"/>
</dbReference>
<dbReference type="InterPro" id="IPR050108">
    <property type="entry name" value="CDK"/>
</dbReference>
<comment type="caution">
    <text evidence="11">The sequence shown here is derived from an EMBL/GenBank/DDBJ whole genome shotgun (WGS) entry which is preliminary data.</text>
</comment>
<feature type="non-terminal residue" evidence="11">
    <location>
        <position position="724"/>
    </location>
</feature>
<organism evidence="11 12">
    <name type="scientific">Colocasia esculenta</name>
    <name type="common">Wild taro</name>
    <name type="synonym">Arum esculentum</name>
    <dbReference type="NCBI Taxonomy" id="4460"/>
    <lineage>
        <taxon>Eukaryota</taxon>
        <taxon>Viridiplantae</taxon>
        <taxon>Streptophyta</taxon>
        <taxon>Embryophyta</taxon>
        <taxon>Tracheophyta</taxon>
        <taxon>Spermatophyta</taxon>
        <taxon>Magnoliopsida</taxon>
        <taxon>Liliopsida</taxon>
        <taxon>Araceae</taxon>
        <taxon>Aroideae</taxon>
        <taxon>Colocasieae</taxon>
        <taxon>Colocasia</taxon>
    </lineage>
</organism>
<dbReference type="FunFam" id="1.10.510.10:FF:000624">
    <property type="entry name" value="Mitogen-activated protein kinase"/>
    <property type="match status" value="1"/>
</dbReference>
<feature type="binding site" evidence="9">
    <location>
        <position position="118"/>
    </location>
    <ligand>
        <name>ATP</name>
        <dbReference type="ChEBI" id="CHEBI:30616"/>
    </ligand>
</feature>
<keyword evidence="4" id="KW-0808">Transferase</keyword>
<dbReference type="FunFam" id="1.10.510.10:FF:000611">
    <property type="entry name" value="CMGC family protein kinase"/>
    <property type="match status" value="1"/>
</dbReference>
<dbReference type="InterPro" id="IPR011009">
    <property type="entry name" value="Kinase-like_dom_sf"/>
</dbReference>
<keyword evidence="12" id="KW-1185">Reference proteome</keyword>
<accession>A0A843U1V9</accession>
<protein>
    <recommendedName>
        <fullName evidence="2">[RNA-polymerase]-subunit kinase</fullName>
        <ecNumber evidence="2">2.7.11.23</ecNumber>
    </recommendedName>
</protein>
<evidence type="ECO:0000256" key="2">
    <source>
        <dbReference type="ARBA" id="ARBA00012409"/>
    </source>
</evidence>
<dbReference type="InterPro" id="IPR008271">
    <property type="entry name" value="Ser/Thr_kinase_AS"/>
</dbReference>
<feature type="domain" description="Protein kinase" evidence="10">
    <location>
        <begin position="422"/>
        <end position="713"/>
    </location>
</feature>
<name>A0A843U1V9_COLES</name>
<proteinExistence type="inferred from homology"/>
<evidence type="ECO:0000256" key="6">
    <source>
        <dbReference type="ARBA" id="ARBA00022777"/>
    </source>
</evidence>
<dbReference type="SUPFAM" id="SSF56112">
    <property type="entry name" value="Protein kinase-like (PK-like)"/>
    <property type="match status" value="2"/>
</dbReference>
<dbReference type="GO" id="GO:0005634">
    <property type="term" value="C:nucleus"/>
    <property type="evidence" value="ECO:0007669"/>
    <property type="project" value="TreeGrafter"/>
</dbReference>